<dbReference type="STRING" id="218851.A0A2G5D6Z6"/>
<dbReference type="InParanoid" id="A0A2G5D6Z6"/>
<evidence type="ECO:0000313" key="2">
    <source>
        <dbReference type="Proteomes" id="UP000230069"/>
    </source>
</evidence>
<dbReference type="PANTHER" id="PTHR33739">
    <property type="entry name" value="OS07G0681500 PROTEIN"/>
    <property type="match status" value="1"/>
</dbReference>
<dbReference type="InterPro" id="IPR039638">
    <property type="entry name" value="MED33A/B"/>
</dbReference>
<evidence type="ECO:0000313" key="1">
    <source>
        <dbReference type="EMBL" id="PIA39283.1"/>
    </source>
</evidence>
<dbReference type="GO" id="GO:2000762">
    <property type="term" value="P:regulation of phenylpropanoid metabolic process"/>
    <property type="evidence" value="ECO:0007669"/>
    <property type="project" value="InterPro"/>
</dbReference>
<sequence>MMIMTKHVQYFISGLKDLTDILPASLATIVSYFSAEVTRGIWKPAFMNGTDWPSPAAYLSTAEDQIKRILATTGIDVPSLAQE</sequence>
<accession>A0A2G5D6Z6</accession>
<keyword evidence="2" id="KW-1185">Reference proteome</keyword>
<dbReference type="GO" id="GO:0016592">
    <property type="term" value="C:mediator complex"/>
    <property type="evidence" value="ECO:0007669"/>
    <property type="project" value="InterPro"/>
</dbReference>
<gene>
    <name evidence="1" type="ORF">AQUCO_02600022v1</name>
</gene>
<name>A0A2G5D6Z6_AQUCA</name>
<dbReference type="OrthoDB" id="1714565at2759"/>
<dbReference type="Proteomes" id="UP000230069">
    <property type="component" value="Unassembled WGS sequence"/>
</dbReference>
<dbReference type="PANTHER" id="PTHR33739:SF5">
    <property type="entry name" value="MEDIATOR OF RNA POLYMERASE II TRANSCRIPTION SUBUNIT 33A"/>
    <property type="match status" value="1"/>
</dbReference>
<reference evidence="1 2" key="1">
    <citation type="submission" date="2017-09" db="EMBL/GenBank/DDBJ databases">
        <title>WGS assembly of Aquilegia coerulea Goldsmith.</title>
        <authorList>
            <person name="Hodges S."/>
            <person name="Kramer E."/>
            <person name="Nordborg M."/>
            <person name="Tomkins J."/>
            <person name="Borevitz J."/>
            <person name="Derieg N."/>
            <person name="Yan J."/>
            <person name="Mihaltcheva S."/>
            <person name="Hayes R.D."/>
            <person name="Rokhsar D."/>
        </authorList>
    </citation>
    <scope>NUCLEOTIDE SEQUENCE [LARGE SCALE GENOMIC DNA]</scope>
    <source>
        <strain evidence="2">cv. Goldsmith</strain>
    </source>
</reference>
<dbReference type="EMBL" id="KZ305043">
    <property type="protein sequence ID" value="PIA39283.1"/>
    <property type="molecule type" value="Genomic_DNA"/>
</dbReference>
<organism evidence="1 2">
    <name type="scientific">Aquilegia coerulea</name>
    <name type="common">Rocky mountain columbine</name>
    <dbReference type="NCBI Taxonomy" id="218851"/>
    <lineage>
        <taxon>Eukaryota</taxon>
        <taxon>Viridiplantae</taxon>
        <taxon>Streptophyta</taxon>
        <taxon>Embryophyta</taxon>
        <taxon>Tracheophyta</taxon>
        <taxon>Spermatophyta</taxon>
        <taxon>Magnoliopsida</taxon>
        <taxon>Ranunculales</taxon>
        <taxon>Ranunculaceae</taxon>
        <taxon>Thalictroideae</taxon>
        <taxon>Aquilegia</taxon>
    </lineage>
</organism>
<dbReference type="AlphaFoldDB" id="A0A2G5D6Z6"/>
<protein>
    <submittedName>
        <fullName evidence="1">Uncharacterized protein</fullName>
    </submittedName>
</protein>
<proteinExistence type="predicted"/>